<dbReference type="RefSeq" id="WP_085277073.1">
    <property type="nucleotide sequence ID" value="NZ_FXAG01000017.1"/>
</dbReference>
<dbReference type="EMBL" id="FXAG01000017">
    <property type="protein sequence ID" value="SMF38899.1"/>
    <property type="molecule type" value="Genomic_DNA"/>
</dbReference>
<name>A0A1Y6C0B8_9NEIS</name>
<dbReference type="STRING" id="1123014.SAMN02745746_02942"/>
<dbReference type="Proteomes" id="UP000192920">
    <property type="component" value="Unassembled WGS sequence"/>
</dbReference>
<sequence length="101" mass="11536">MKMLMMAHIPHEPFNQLVREGRAAEVMAQIVDEIKPEAIYFTEQNGLRTVVAVINVNEASEIPRYAEPFFLQFEADCEFRIAMTPADLNRAGLELLGKRWG</sequence>
<evidence type="ECO:0000313" key="2">
    <source>
        <dbReference type="Proteomes" id="UP000192920"/>
    </source>
</evidence>
<reference evidence="2" key="1">
    <citation type="submission" date="2017-04" db="EMBL/GenBank/DDBJ databases">
        <authorList>
            <person name="Varghese N."/>
            <person name="Submissions S."/>
        </authorList>
    </citation>
    <scope>NUCLEOTIDE SEQUENCE [LARGE SCALE GENOMIC DNA]</scope>
    <source>
        <strain evidence="2">DSM 22618</strain>
    </source>
</reference>
<organism evidence="1 2">
    <name type="scientific">Pseudogulbenkiania subflava DSM 22618</name>
    <dbReference type="NCBI Taxonomy" id="1123014"/>
    <lineage>
        <taxon>Bacteria</taxon>
        <taxon>Pseudomonadati</taxon>
        <taxon>Pseudomonadota</taxon>
        <taxon>Betaproteobacteria</taxon>
        <taxon>Neisseriales</taxon>
        <taxon>Chromobacteriaceae</taxon>
        <taxon>Pseudogulbenkiania</taxon>
    </lineage>
</organism>
<protein>
    <recommendedName>
        <fullName evidence="3">Panthothenate synthetase</fullName>
    </recommendedName>
</protein>
<evidence type="ECO:0000313" key="1">
    <source>
        <dbReference type="EMBL" id="SMF38899.1"/>
    </source>
</evidence>
<proteinExistence type="predicted"/>
<evidence type="ECO:0008006" key="3">
    <source>
        <dbReference type="Google" id="ProtNLM"/>
    </source>
</evidence>
<keyword evidence="2" id="KW-1185">Reference proteome</keyword>
<gene>
    <name evidence="1" type="ORF">SAMN02745746_02942</name>
</gene>
<accession>A0A1Y6C0B8</accession>
<dbReference type="AlphaFoldDB" id="A0A1Y6C0B8"/>